<dbReference type="KEGG" id="cpor:BED41_00485"/>
<feature type="domain" description="PDZ" evidence="2">
    <location>
        <begin position="191"/>
        <end position="268"/>
    </location>
</feature>
<keyword evidence="4" id="KW-1185">Reference proteome</keyword>
<gene>
    <name evidence="3" type="ORF">BED41_00485</name>
</gene>
<dbReference type="InterPro" id="IPR036034">
    <property type="entry name" value="PDZ_sf"/>
</dbReference>
<dbReference type="Proteomes" id="UP000093044">
    <property type="component" value="Chromosome"/>
</dbReference>
<dbReference type="Gene3D" id="2.30.42.10">
    <property type="match status" value="1"/>
</dbReference>
<dbReference type="AlphaFoldDB" id="A0A1B2I163"/>
<dbReference type="EMBL" id="CP016757">
    <property type="protein sequence ID" value="ANZ43715.1"/>
    <property type="molecule type" value="Genomic_DNA"/>
</dbReference>
<feature type="region of interest" description="Disordered" evidence="1">
    <location>
        <begin position="1"/>
        <end position="27"/>
    </location>
</feature>
<sequence length="277" mass="29543">MPRPLPPGPPPGPMHGPHPGWRPGPPPPPPRHYHGGFCWDSGWFGGGLGIGVLLGTMMNNQYQSQAEANAIARQQAYERKVNEVRNAARDIAAAQSSHVMQIISQVGPEYALQDLNSYWQAQGQATFLDARTPSVLKVAGFQQELTILYTVDPSRQSVTVTVNAPQYDISESSTAQYTPPAPAAPVKAAAKVMGFTVADDARSPEGFLLVRDVTPATAAAYVGLKNGAVLYQVDGYSTAQVGVEQMNAYIEGRAAADAVVEITFSDGGKQKTAQIKL</sequence>
<proteinExistence type="predicted"/>
<protein>
    <recommendedName>
        <fullName evidence="2">PDZ domain-containing protein</fullName>
    </recommendedName>
</protein>
<reference evidence="3" key="1">
    <citation type="submission" date="2016-08" db="EMBL/GenBank/DDBJ databases">
        <title>Complete genome of Cloacibacillus porcorum.</title>
        <authorList>
            <person name="Looft T."/>
            <person name="Bayles D.O."/>
            <person name="Alt D.P."/>
        </authorList>
    </citation>
    <scope>NUCLEOTIDE SEQUENCE [LARGE SCALE GENOMIC DNA]</scope>
    <source>
        <strain evidence="3">CL-84</strain>
    </source>
</reference>
<dbReference type="SUPFAM" id="SSF50156">
    <property type="entry name" value="PDZ domain-like"/>
    <property type="match status" value="1"/>
</dbReference>
<dbReference type="InterPro" id="IPR001478">
    <property type="entry name" value="PDZ"/>
</dbReference>
<evidence type="ECO:0000313" key="3">
    <source>
        <dbReference type="EMBL" id="ANZ43715.1"/>
    </source>
</evidence>
<evidence type="ECO:0000313" key="4">
    <source>
        <dbReference type="Proteomes" id="UP000093044"/>
    </source>
</evidence>
<evidence type="ECO:0000256" key="1">
    <source>
        <dbReference type="SAM" id="MobiDB-lite"/>
    </source>
</evidence>
<evidence type="ECO:0000259" key="2">
    <source>
        <dbReference type="SMART" id="SM00228"/>
    </source>
</evidence>
<name>A0A1B2I163_9BACT</name>
<accession>A0A1B2I163</accession>
<dbReference type="SMART" id="SM00228">
    <property type="entry name" value="PDZ"/>
    <property type="match status" value="1"/>
</dbReference>
<organism evidence="3 4">
    <name type="scientific">Cloacibacillus porcorum</name>
    <dbReference type="NCBI Taxonomy" id="1197717"/>
    <lineage>
        <taxon>Bacteria</taxon>
        <taxon>Thermotogati</taxon>
        <taxon>Synergistota</taxon>
        <taxon>Synergistia</taxon>
        <taxon>Synergistales</taxon>
        <taxon>Synergistaceae</taxon>
        <taxon>Cloacibacillus</taxon>
    </lineage>
</organism>